<proteinExistence type="predicted"/>
<name>A0ACC0MMP7_RHOML</name>
<dbReference type="Proteomes" id="UP001062846">
    <property type="component" value="Chromosome 8"/>
</dbReference>
<keyword evidence="2" id="KW-1185">Reference proteome</keyword>
<reference evidence="1" key="1">
    <citation type="submission" date="2022-02" db="EMBL/GenBank/DDBJ databases">
        <title>Plant Genome Project.</title>
        <authorList>
            <person name="Zhang R.-G."/>
        </authorList>
    </citation>
    <scope>NUCLEOTIDE SEQUENCE</scope>
    <source>
        <strain evidence="1">AT1</strain>
    </source>
</reference>
<protein>
    <submittedName>
        <fullName evidence="1">Uncharacterized protein</fullName>
    </submittedName>
</protein>
<sequence>MLFRRKMGYSELVSVGPVLEDGSSGGDQLDGGGGGDQRENEAEVQIPVWGYYNYPYAYGMADMHEIMGFLVGLHS</sequence>
<organism evidence="1 2">
    <name type="scientific">Rhododendron molle</name>
    <name type="common">Chinese azalea</name>
    <name type="synonym">Azalea mollis</name>
    <dbReference type="NCBI Taxonomy" id="49168"/>
    <lineage>
        <taxon>Eukaryota</taxon>
        <taxon>Viridiplantae</taxon>
        <taxon>Streptophyta</taxon>
        <taxon>Embryophyta</taxon>
        <taxon>Tracheophyta</taxon>
        <taxon>Spermatophyta</taxon>
        <taxon>Magnoliopsida</taxon>
        <taxon>eudicotyledons</taxon>
        <taxon>Gunneridae</taxon>
        <taxon>Pentapetalae</taxon>
        <taxon>asterids</taxon>
        <taxon>Ericales</taxon>
        <taxon>Ericaceae</taxon>
        <taxon>Ericoideae</taxon>
        <taxon>Rhodoreae</taxon>
        <taxon>Rhododendron</taxon>
    </lineage>
</organism>
<comment type="caution">
    <text evidence="1">The sequence shown here is derived from an EMBL/GenBank/DDBJ whole genome shotgun (WGS) entry which is preliminary data.</text>
</comment>
<accession>A0ACC0MMP7</accession>
<gene>
    <name evidence="1" type="ORF">RHMOL_Rhmol08G0117300</name>
</gene>
<evidence type="ECO:0000313" key="1">
    <source>
        <dbReference type="EMBL" id="KAI8542159.1"/>
    </source>
</evidence>
<evidence type="ECO:0000313" key="2">
    <source>
        <dbReference type="Proteomes" id="UP001062846"/>
    </source>
</evidence>
<dbReference type="EMBL" id="CM046395">
    <property type="protein sequence ID" value="KAI8542159.1"/>
    <property type="molecule type" value="Genomic_DNA"/>
</dbReference>